<accession>A0A0P0RBX8</accession>
<sequence length="426" mass="48536">MLVDLDELVAECPDPRSRKYIREAVQCYKAGAYRSSVVATWIAVAFDLVDKIREVGATGDRAAQEAIEKFDQARERHDVTVALAFEKNLLELARDKFEFISQIEFIDLSRLVDDRNRCAHPSHVSATEVFEASPELARLHIVNATRYVLSKPPAQGKAALDRVLADLDSRFFPSKPEDVKVFLESGPLAKPRESLLRNYLNVLIKDLIKLHDISYERSSRSQNALFVLQEMHPEPWKRLMPEILRSVIATLQDDRQLMHATRFLGRESGAPVWAYLGEADRLRFIAFVQNYPGDSIDDLEWLLSHDLPLQEAAIDRISHASEADIMGGMWFFSATPVLDRMLAFYRWKQNFADANEFAKRLRVHLMDSSDPDRHLRALIDAAARNNQISGSNQFPSLLREFVEKKDLDKPAVDQLLIAAGLEPIAW</sequence>
<dbReference type="AlphaFoldDB" id="A0A0P0RBX8"/>
<organism evidence="1 2">
    <name type="scientific">Paraburkholderia caribensis MBA4</name>
    <dbReference type="NCBI Taxonomy" id="1323664"/>
    <lineage>
        <taxon>Bacteria</taxon>
        <taxon>Pseudomonadati</taxon>
        <taxon>Pseudomonadota</taxon>
        <taxon>Betaproteobacteria</taxon>
        <taxon>Burkholderiales</taxon>
        <taxon>Burkholderiaceae</taxon>
        <taxon>Paraburkholderia</taxon>
    </lineage>
</organism>
<name>A0A0P0RBX8_9BURK</name>
<proteinExistence type="predicted"/>
<protein>
    <submittedName>
        <fullName evidence="1">Uncharacterized protein</fullName>
    </submittedName>
</protein>
<dbReference type="RefSeq" id="WP_035990422.1">
    <property type="nucleotide sequence ID" value="NZ_CP012746.1"/>
</dbReference>
<gene>
    <name evidence="1" type="ORF">K788_0006451</name>
</gene>
<dbReference type="GeneID" id="69969793"/>
<reference evidence="1 2" key="1">
    <citation type="journal article" date="2014" name="Genome Announc.">
        <title>Draft Genome Sequence of the Haloacid-Degrading Burkholderia caribensis Strain MBA4.</title>
        <authorList>
            <person name="Pan Y."/>
            <person name="Kong K.F."/>
            <person name="Tsang J.S."/>
        </authorList>
    </citation>
    <scope>NUCLEOTIDE SEQUENCE [LARGE SCALE GENOMIC DNA]</scope>
    <source>
        <strain evidence="1 2">MBA4</strain>
    </source>
</reference>
<evidence type="ECO:0000313" key="1">
    <source>
        <dbReference type="EMBL" id="ALL65772.1"/>
    </source>
</evidence>
<dbReference type="EMBL" id="CP012746">
    <property type="protein sequence ID" value="ALL65772.1"/>
    <property type="molecule type" value="Genomic_DNA"/>
</dbReference>
<dbReference type="KEGG" id="bcai:K788_0006451"/>
<evidence type="ECO:0000313" key="2">
    <source>
        <dbReference type="Proteomes" id="UP000019146"/>
    </source>
</evidence>
<dbReference type="Proteomes" id="UP000019146">
    <property type="component" value="Chromosome 1"/>
</dbReference>